<feature type="compositionally biased region" description="Polar residues" evidence="1">
    <location>
        <begin position="248"/>
        <end position="258"/>
    </location>
</feature>
<proteinExistence type="predicted"/>
<evidence type="ECO:0000256" key="1">
    <source>
        <dbReference type="SAM" id="MobiDB-lite"/>
    </source>
</evidence>
<feature type="compositionally biased region" description="Basic and acidic residues" evidence="1">
    <location>
        <begin position="27"/>
        <end position="47"/>
    </location>
</feature>
<dbReference type="Proteomes" id="UP000031036">
    <property type="component" value="Unassembled WGS sequence"/>
</dbReference>
<evidence type="ECO:0000313" key="3">
    <source>
        <dbReference type="Proteomes" id="UP000031036"/>
    </source>
</evidence>
<accession>A0A0B2V8D8</accession>
<reference evidence="2 3" key="1">
    <citation type="submission" date="2014-11" db="EMBL/GenBank/DDBJ databases">
        <title>Genetic blueprint of the zoonotic pathogen Toxocara canis.</title>
        <authorList>
            <person name="Zhu X.-Q."/>
            <person name="Korhonen P.K."/>
            <person name="Cai H."/>
            <person name="Young N.D."/>
            <person name="Nejsum P."/>
            <person name="von Samson-Himmelstjerna G."/>
            <person name="Boag P.R."/>
            <person name="Tan P."/>
            <person name="Li Q."/>
            <person name="Min J."/>
            <person name="Yang Y."/>
            <person name="Wang X."/>
            <person name="Fang X."/>
            <person name="Hall R.S."/>
            <person name="Hofmann A."/>
            <person name="Sternberg P.W."/>
            <person name="Jex A.R."/>
            <person name="Gasser R.B."/>
        </authorList>
    </citation>
    <scope>NUCLEOTIDE SEQUENCE [LARGE SCALE GENOMIC DNA]</scope>
    <source>
        <strain evidence="2">PN_DK_2014</strain>
    </source>
</reference>
<sequence length="308" mass="34844">MAVSTIPSVERHSTSWTPSPDGPPTILKKENYEADWADARGDRDKGYSHGRRGQHAKGQAGFHHRGRAKGEEHAVNSAAGAGKHALAETEGAAAKHADTASALGKDVKAKTFGFFDYRYKQPEYHVEQYYTDEKHGQKFGADHHHRAVNDHASDKHEASGWGKRGNGYVNDARGLDARELGANDHAEWDDRRLRGYGNEGNKAYARGRDSYGEDYNGNYPGWGDWSQPQVDSWAHDRWSRPEHREQLQNDWTPRQQNGWGKGGWEEGSQEPWTEPKVRREWDGRDEEPSWGGWSQKPAIWAEHAPAWD</sequence>
<dbReference type="AlphaFoldDB" id="A0A0B2V8D8"/>
<dbReference type="OrthoDB" id="5805706at2759"/>
<feature type="compositionally biased region" description="Basic and acidic residues" evidence="1">
    <location>
        <begin position="273"/>
        <end position="282"/>
    </location>
</feature>
<organism evidence="2 3">
    <name type="scientific">Toxocara canis</name>
    <name type="common">Canine roundworm</name>
    <dbReference type="NCBI Taxonomy" id="6265"/>
    <lineage>
        <taxon>Eukaryota</taxon>
        <taxon>Metazoa</taxon>
        <taxon>Ecdysozoa</taxon>
        <taxon>Nematoda</taxon>
        <taxon>Chromadorea</taxon>
        <taxon>Rhabditida</taxon>
        <taxon>Spirurina</taxon>
        <taxon>Ascaridomorpha</taxon>
        <taxon>Ascaridoidea</taxon>
        <taxon>Toxocaridae</taxon>
        <taxon>Toxocara</taxon>
    </lineage>
</organism>
<feature type="compositionally biased region" description="Basic and acidic residues" evidence="1">
    <location>
        <begin position="236"/>
        <end position="247"/>
    </location>
</feature>
<comment type="caution">
    <text evidence="2">The sequence shown here is derived from an EMBL/GenBank/DDBJ whole genome shotgun (WGS) entry which is preliminary data.</text>
</comment>
<feature type="region of interest" description="Disordered" evidence="1">
    <location>
        <begin position="1"/>
        <end position="87"/>
    </location>
</feature>
<feature type="region of interest" description="Disordered" evidence="1">
    <location>
        <begin position="236"/>
        <end position="308"/>
    </location>
</feature>
<dbReference type="STRING" id="6265.A0A0B2V8D8"/>
<gene>
    <name evidence="2" type="ORF">Tcan_13195</name>
</gene>
<name>A0A0B2V8D8_TOXCA</name>
<dbReference type="EMBL" id="JPKZ01001876">
    <property type="protein sequence ID" value="KHN79711.1"/>
    <property type="molecule type" value="Genomic_DNA"/>
</dbReference>
<protein>
    <submittedName>
        <fullName evidence="2">Uncharacterized protein</fullName>
    </submittedName>
</protein>
<keyword evidence="3" id="KW-1185">Reference proteome</keyword>
<evidence type="ECO:0000313" key="2">
    <source>
        <dbReference type="EMBL" id="KHN79711.1"/>
    </source>
</evidence>